<evidence type="ECO:0000313" key="3">
    <source>
        <dbReference type="Proteomes" id="UP000231658"/>
    </source>
</evidence>
<dbReference type="OrthoDB" id="7390864at2"/>
<keyword evidence="3" id="KW-1185">Reference proteome</keyword>
<keyword evidence="1" id="KW-0732">Signal</keyword>
<gene>
    <name evidence="2" type="ORF">MTBPR1_30240</name>
</gene>
<dbReference type="EMBL" id="FLYE01000023">
    <property type="protein sequence ID" value="SCA56870.1"/>
    <property type="molecule type" value="Genomic_DNA"/>
</dbReference>
<name>A0A1C3RHX4_9PROT</name>
<dbReference type="Proteomes" id="UP000231658">
    <property type="component" value="Unassembled WGS sequence"/>
</dbReference>
<protein>
    <recommendedName>
        <fullName evidence="4">Lipoprotein</fullName>
    </recommendedName>
</protein>
<accession>A0A1C3RHX4</accession>
<evidence type="ECO:0000256" key="1">
    <source>
        <dbReference type="SAM" id="SignalP"/>
    </source>
</evidence>
<dbReference type="AlphaFoldDB" id="A0A1C3RHX4"/>
<feature type="signal peptide" evidence="1">
    <location>
        <begin position="1"/>
        <end position="22"/>
    </location>
</feature>
<dbReference type="PROSITE" id="PS51257">
    <property type="entry name" value="PROKAR_LIPOPROTEIN"/>
    <property type="match status" value="1"/>
</dbReference>
<reference evidence="2 3" key="1">
    <citation type="submission" date="2016-07" db="EMBL/GenBank/DDBJ databases">
        <authorList>
            <person name="Lefevre C.T."/>
        </authorList>
    </citation>
    <scope>NUCLEOTIDE SEQUENCE [LARGE SCALE GENOMIC DNA]</scope>
    <source>
        <strain evidence="2">PR1</strain>
    </source>
</reference>
<organism evidence="2 3">
    <name type="scientific">Candidatus Terasakiella magnetica</name>
    <dbReference type="NCBI Taxonomy" id="1867952"/>
    <lineage>
        <taxon>Bacteria</taxon>
        <taxon>Pseudomonadati</taxon>
        <taxon>Pseudomonadota</taxon>
        <taxon>Alphaproteobacteria</taxon>
        <taxon>Rhodospirillales</taxon>
        <taxon>Terasakiellaceae</taxon>
        <taxon>Terasakiella</taxon>
    </lineage>
</organism>
<evidence type="ECO:0000313" key="2">
    <source>
        <dbReference type="EMBL" id="SCA56870.1"/>
    </source>
</evidence>
<sequence length="302" mass="34815">MKKLISSFLLSCGLSLFLSACASHGPYKQTASLSALPLPTYHVGDTFIYTNGYSETVKQINGEKITWQAGSATEVVAYRNFLLPSLHWQTHEKESHGLIHEQPDMMFPLNHGNDERFTMTRTVIDKLDGQEKEYVQAWDCTVDGSYEITVAAGTFDTMKISCYRFYRTWLRQTRIFYYAPSINHYVLREDQFKSRPSHKIELASYIPSLTFLSATDQKSLQESFQLAMEHNLSNVGVNWFGKGKRAQSTIKPLKSFRTDRALFCRTFEQSIAYGEFQRNFFGNVCRHTDGIWRYTRVKTHLG</sequence>
<proteinExistence type="predicted"/>
<dbReference type="RefSeq" id="WP_069188931.1">
    <property type="nucleotide sequence ID" value="NZ_FLYE01000023.1"/>
</dbReference>
<dbReference type="STRING" id="1867952.MTBPR1_30240"/>
<evidence type="ECO:0008006" key="4">
    <source>
        <dbReference type="Google" id="ProtNLM"/>
    </source>
</evidence>
<feature type="chain" id="PRO_5008680765" description="Lipoprotein" evidence="1">
    <location>
        <begin position="23"/>
        <end position="302"/>
    </location>
</feature>